<gene>
    <name evidence="3" type="ORF">LY90DRAFT_519564</name>
</gene>
<keyword evidence="2" id="KW-0732">Signal</keyword>
<organism evidence="3 4">
    <name type="scientific">Neocallimastix californiae</name>
    <dbReference type="NCBI Taxonomy" id="1754190"/>
    <lineage>
        <taxon>Eukaryota</taxon>
        <taxon>Fungi</taxon>
        <taxon>Fungi incertae sedis</taxon>
        <taxon>Chytridiomycota</taxon>
        <taxon>Chytridiomycota incertae sedis</taxon>
        <taxon>Neocallimastigomycetes</taxon>
        <taxon>Neocallimastigales</taxon>
        <taxon>Neocallimastigaceae</taxon>
        <taxon>Neocallimastix</taxon>
    </lineage>
</organism>
<evidence type="ECO:0000256" key="1">
    <source>
        <dbReference type="SAM" id="MobiDB-lite"/>
    </source>
</evidence>
<evidence type="ECO:0000313" key="3">
    <source>
        <dbReference type="EMBL" id="ORY03250.1"/>
    </source>
</evidence>
<accession>A0A1Y1YYY3</accession>
<feature type="compositionally biased region" description="Low complexity" evidence="1">
    <location>
        <begin position="338"/>
        <end position="348"/>
    </location>
</feature>
<dbReference type="STRING" id="1754190.A0A1Y1YYY3"/>
<feature type="region of interest" description="Disordered" evidence="1">
    <location>
        <begin position="95"/>
        <end position="355"/>
    </location>
</feature>
<sequence length="355" mass="38859">MKLFTLICIIIFLSLDCNTLPISSINNYSNNGQMYSHVNEDYTSFNGVEREEGGIYSDFDYYENTGDLLNHYLEKAFDIFNYLFGGYTDKTNKGNNLSGSSGNGKDFPPPESVLSEGINMPSTKNVPSTKSVPKDTEDDMDISSLPPKDIPSTKSVPKDTEDDMDISSLPPKDISSPESVPSEGINVPSTKNIPSTKSVPKDTADDMDISSLPPKNIPSTKSVPKDTEDDMDISSLPPKSIPSTKSVSKDTEDDEDISSLPPKSIPSTKSVPKDTEDDMDISSLPPKSIPSTKSVPKDTEDDMDISTLPPKNVPNSTNENISYGPDSLIPEYDSIDPNEILRNSNNNENIEENEF</sequence>
<dbReference type="EMBL" id="MCOG01000480">
    <property type="protein sequence ID" value="ORY03250.1"/>
    <property type="molecule type" value="Genomic_DNA"/>
</dbReference>
<keyword evidence="4" id="KW-1185">Reference proteome</keyword>
<feature type="compositionally biased region" description="Low complexity" evidence="1">
    <location>
        <begin position="95"/>
        <end position="105"/>
    </location>
</feature>
<dbReference type="AlphaFoldDB" id="A0A1Y1YYY3"/>
<proteinExistence type="predicted"/>
<name>A0A1Y1YYY3_9FUNG</name>
<comment type="caution">
    <text evidence="3">The sequence shown here is derived from an EMBL/GenBank/DDBJ whole genome shotgun (WGS) entry which is preliminary data.</text>
</comment>
<evidence type="ECO:0000313" key="4">
    <source>
        <dbReference type="Proteomes" id="UP000193920"/>
    </source>
</evidence>
<feature type="compositionally biased region" description="Polar residues" evidence="1">
    <location>
        <begin position="120"/>
        <end position="131"/>
    </location>
</feature>
<evidence type="ECO:0000256" key="2">
    <source>
        <dbReference type="SAM" id="SignalP"/>
    </source>
</evidence>
<feature type="signal peptide" evidence="2">
    <location>
        <begin position="1"/>
        <end position="19"/>
    </location>
</feature>
<dbReference type="Proteomes" id="UP000193920">
    <property type="component" value="Unassembled WGS sequence"/>
</dbReference>
<feature type="chain" id="PRO_5013028145" evidence="2">
    <location>
        <begin position="20"/>
        <end position="355"/>
    </location>
</feature>
<protein>
    <submittedName>
        <fullName evidence="3">Uncharacterized protein</fullName>
    </submittedName>
</protein>
<feature type="compositionally biased region" description="Polar residues" evidence="1">
    <location>
        <begin position="187"/>
        <end position="198"/>
    </location>
</feature>
<reference evidence="3 4" key="1">
    <citation type="submission" date="2016-08" db="EMBL/GenBank/DDBJ databases">
        <title>A Parts List for Fungal Cellulosomes Revealed by Comparative Genomics.</title>
        <authorList>
            <consortium name="DOE Joint Genome Institute"/>
            <person name="Haitjema C.H."/>
            <person name="Gilmore S.P."/>
            <person name="Henske J.K."/>
            <person name="Solomon K.V."/>
            <person name="De Groot R."/>
            <person name="Kuo A."/>
            <person name="Mondo S.J."/>
            <person name="Salamov A.A."/>
            <person name="Labutti K."/>
            <person name="Zhao Z."/>
            <person name="Chiniquy J."/>
            <person name="Barry K."/>
            <person name="Brewer H.M."/>
            <person name="Purvine S.O."/>
            <person name="Wright A.T."/>
            <person name="Boxma B."/>
            <person name="Van Alen T."/>
            <person name="Hackstein J.H."/>
            <person name="Baker S.E."/>
            <person name="Grigoriev I.V."/>
            <person name="O'Malley M.A."/>
        </authorList>
    </citation>
    <scope>NUCLEOTIDE SEQUENCE [LARGE SCALE GENOMIC DNA]</scope>
    <source>
        <strain evidence="3 4">G1</strain>
    </source>
</reference>